<dbReference type="Pfam" id="PF00153">
    <property type="entry name" value="Mito_carr"/>
    <property type="match status" value="3"/>
</dbReference>
<dbReference type="PROSITE" id="PS50920">
    <property type="entry name" value="SOLCAR"/>
    <property type="match status" value="3"/>
</dbReference>
<evidence type="ECO:0000256" key="5">
    <source>
        <dbReference type="PROSITE-ProRule" id="PRU00282"/>
    </source>
</evidence>
<gene>
    <name evidence="7" type="ORF">PPENT_87.1.T1650085</name>
</gene>
<evidence type="ECO:0000256" key="4">
    <source>
        <dbReference type="ARBA" id="ARBA00022989"/>
    </source>
</evidence>
<dbReference type="PROSITE" id="PS51257">
    <property type="entry name" value="PROKAR_LIPOPROTEIN"/>
    <property type="match status" value="1"/>
</dbReference>
<evidence type="ECO:0000256" key="3">
    <source>
        <dbReference type="ARBA" id="ARBA00022737"/>
    </source>
</evidence>
<dbReference type="OrthoDB" id="428293at2759"/>
<evidence type="ECO:0000256" key="6">
    <source>
        <dbReference type="RuleBase" id="RU000488"/>
    </source>
</evidence>
<comment type="similarity">
    <text evidence="1 6">Belongs to the mitochondrial carrier (TC 2.A.29) family.</text>
</comment>
<sequence length="285" mass="32546">MDIKRRNIQYSKPCPVYLLASFGCATTILSEVLCYPLEYIKIKLQMNGTQGCPKYKNLKSIIAETTSIKQYYRALNAQMLKIIPYSTTRIFAYEFIRTAFTGDIVETTYKRKLSCASSAYAIALLTGNMGDIMKIRLINNQELTLIQAIQQSYNKTGFAGFFRGYWLNLITITLIQAVEISLFEKFKRFFIKNFTQGNNTIGIDAIASLITGVSSGILTAPLDGFKCRYMNQLIDQQTYWQTFINVIKDEGLLALYKGTLPYCIKISIGFTLTFVLYEQFKRQII</sequence>
<evidence type="ECO:0000256" key="1">
    <source>
        <dbReference type="ARBA" id="ARBA00006375"/>
    </source>
</evidence>
<keyword evidence="5 6" id="KW-0812">Transmembrane</keyword>
<reference evidence="7" key="1">
    <citation type="submission" date="2021-01" db="EMBL/GenBank/DDBJ databases">
        <authorList>
            <consortium name="Genoscope - CEA"/>
            <person name="William W."/>
        </authorList>
    </citation>
    <scope>NUCLEOTIDE SEQUENCE</scope>
</reference>
<dbReference type="PANTHER" id="PTHR45618">
    <property type="entry name" value="MITOCHONDRIAL DICARBOXYLATE CARRIER-RELATED"/>
    <property type="match status" value="1"/>
</dbReference>
<feature type="repeat" description="Solcar" evidence="5">
    <location>
        <begin position="14"/>
        <end position="99"/>
    </location>
</feature>
<name>A0A8S1YF51_9CILI</name>
<comment type="caution">
    <text evidence="7">The sequence shown here is derived from an EMBL/GenBank/DDBJ whole genome shotgun (WGS) entry which is preliminary data.</text>
</comment>
<keyword evidence="8" id="KW-1185">Reference proteome</keyword>
<accession>A0A8S1YF51</accession>
<evidence type="ECO:0000256" key="2">
    <source>
        <dbReference type="ARBA" id="ARBA00022448"/>
    </source>
</evidence>
<evidence type="ECO:0000313" key="8">
    <source>
        <dbReference type="Proteomes" id="UP000689195"/>
    </source>
</evidence>
<feature type="repeat" description="Solcar" evidence="5">
    <location>
        <begin position="199"/>
        <end position="283"/>
    </location>
</feature>
<dbReference type="InterPro" id="IPR050391">
    <property type="entry name" value="Mito_Metabolite_Transporter"/>
</dbReference>
<keyword evidence="3" id="KW-0677">Repeat</keyword>
<dbReference type="EMBL" id="CAJJDO010000165">
    <property type="protein sequence ID" value="CAD8211878.1"/>
    <property type="molecule type" value="Genomic_DNA"/>
</dbReference>
<dbReference type="Proteomes" id="UP000689195">
    <property type="component" value="Unassembled WGS sequence"/>
</dbReference>
<organism evidence="7 8">
    <name type="scientific">Paramecium pentaurelia</name>
    <dbReference type="NCBI Taxonomy" id="43138"/>
    <lineage>
        <taxon>Eukaryota</taxon>
        <taxon>Sar</taxon>
        <taxon>Alveolata</taxon>
        <taxon>Ciliophora</taxon>
        <taxon>Intramacronucleata</taxon>
        <taxon>Oligohymenophorea</taxon>
        <taxon>Peniculida</taxon>
        <taxon>Parameciidae</taxon>
        <taxon>Paramecium</taxon>
    </lineage>
</organism>
<dbReference type="GO" id="GO:0016020">
    <property type="term" value="C:membrane"/>
    <property type="evidence" value="ECO:0007669"/>
    <property type="project" value="UniProtKB-UniRule"/>
</dbReference>
<protein>
    <recommendedName>
        <fullName evidence="9">Mitochondrial carrier protein</fullName>
    </recommendedName>
</protein>
<keyword evidence="2 6" id="KW-0813">Transport</keyword>
<keyword evidence="5" id="KW-0472">Membrane</keyword>
<proteinExistence type="inferred from homology"/>
<evidence type="ECO:0008006" key="9">
    <source>
        <dbReference type="Google" id="ProtNLM"/>
    </source>
</evidence>
<evidence type="ECO:0000313" key="7">
    <source>
        <dbReference type="EMBL" id="CAD8211878.1"/>
    </source>
</evidence>
<dbReference type="InterPro" id="IPR018108">
    <property type="entry name" value="MCP_transmembrane"/>
</dbReference>
<keyword evidence="4" id="KW-1133">Transmembrane helix</keyword>
<feature type="repeat" description="Solcar" evidence="5">
    <location>
        <begin position="107"/>
        <end position="189"/>
    </location>
</feature>
<dbReference type="AlphaFoldDB" id="A0A8S1YF51"/>